<dbReference type="Proteomes" id="UP001194468">
    <property type="component" value="Unassembled WGS sequence"/>
</dbReference>
<protein>
    <recommendedName>
        <fullName evidence="4">C2H2-type domain-containing protein</fullName>
    </recommendedName>
</protein>
<gene>
    <name evidence="2" type="ORF">L210DRAFT_3759941</name>
</gene>
<reference evidence="2" key="2">
    <citation type="journal article" date="2020" name="Nat. Commun.">
        <title>Large-scale genome sequencing of mycorrhizal fungi provides insights into the early evolution of symbiotic traits.</title>
        <authorList>
            <person name="Miyauchi S."/>
            <person name="Kiss E."/>
            <person name="Kuo A."/>
            <person name="Drula E."/>
            <person name="Kohler A."/>
            <person name="Sanchez-Garcia M."/>
            <person name="Morin E."/>
            <person name="Andreopoulos B."/>
            <person name="Barry K.W."/>
            <person name="Bonito G."/>
            <person name="Buee M."/>
            <person name="Carver A."/>
            <person name="Chen C."/>
            <person name="Cichocki N."/>
            <person name="Clum A."/>
            <person name="Culley D."/>
            <person name="Crous P.W."/>
            <person name="Fauchery L."/>
            <person name="Girlanda M."/>
            <person name="Hayes R.D."/>
            <person name="Keri Z."/>
            <person name="LaButti K."/>
            <person name="Lipzen A."/>
            <person name="Lombard V."/>
            <person name="Magnuson J."/>
            <person name="Maillard F."/>
            <person name="Murat C."/>
            <person name="Nolan M."/>
            <person name="Ohm R.A."/>
            <person name="Pangilinan J."/>
            <person name="Pereira M.F."/>
            <person name="Perotto S."/>
            <person name="Peter M."/>
            <person name="Pfister S."/>
            <person name="Riley R."/>
            <person name="Sitrit Y."/>
            <person name="Stielow J.B."/>
            <person name="Szollosi G."/>
            <person name="Zifcakova L."/>
            <person name="Stursova M."/>
            <person name="Spatafora J.W."/>
            <person name="Tedersoo L."/>
            <person name="Vaario L.M."/>
            <person name="Yamada A."/>
            <person name="Yan M."/>
            <person name="Wang P."/>
            <person name="Xu J."/>
            <person name="Bruns T."/>
            <person name="Baldrian P."/>
            <person name="Vilgalys R."/>
            <person name="Dunand C."/>
            <person name="Henrissat B."/>
            <person name="Grigoriev I.V."/>
            <person name="Hibbett D."/>
            <person name="Nagy L.G."/>
            <person name="Martin F.M."/>
        </authorList>
    </citation>
    <scope>NUCLEOTIDE SEQUENCE</scope>
    <source>
        <strain evidence="2">BED1</strain>
    </source>
</reference>
<proteinExistence type="predicted"/>
<evidence type="ECO:0000313" key="2">
    <source>
        <dbReference type="EMBL" id="KAF8441306.1"/>
    </source>
</evidence>
<organism evidence="2 3">
    <name type="scientific">Boletus edulis BED1</name>
    <dbReference type="NCBI Taxonomy" id="1328754"/>
    <lineage>
        <taxon>Eukaryota</taxon>
        <taxon>Fungi</taxon>
        <taxon>Dikarya</taxon>
        <taxon>Basidiomycota</taxon>
        <taxon>Agaricomycotina</taxon>
        <taxon>Agaricomycetes</taxon>
        <taxon>Agaricomycetidae</taxon>
        <taxon>Boletales</taxon>
        <taxon>Boletineae</taxon>
        <taxon>Boletaceae</taxon>
        <taxon>Boletoideae</taxon>
        <taxon>Boletus</taxon>
    </lineage>
</organism>
<evidence type="ECO:0000256" key="1">
    <source>
        <dbReference type="SAM" id="MobiDB-lite"/>
    </source>
</evidence>
<dbReference type="EMBL" id="WHUW01000010">
    <property type="protein sequence ID" value="KAF8441306.1"/>
    <property type="molecule type" value="Genomic_DNA"/>
</dbReference>
<comment type="caution">
    <text evidence="2">The sequence shown here is derived from an EMBL/GenBank/DDBJ whole genome shotgun (WGS) entry which is preliminary data.</text>
</comment>
<sequence>MSTRAQSSTAYPPQDAEAQEFIGFRREPSVAQRYLWSTSVEVPRNCVHSSSLPILPTTTQFRCGQHSIPGHTPFPSHANQVYPALSASAHANQQTQHHPTLWRSIDIQVFPNLNVSPAPIVVNDRTSTSHPAYVLGPYGTYQDTQTAFNSFLTPRHNSPDSHMLSHLIEQDICNSGNYLLDQSSAYGPLSHATSSRYPGSSSDQNQNVADSFSPCHPPLQLFSSFLPYPSSRSVSTGYPEPDPCFPLVSPPDSSASSRRRRGACAIEYAGLWIDEEELFQGLTEPSGKLNLHQCLWEADRSPCHLWVKSDKSCINTHLQKWHKVRAGGDKLEVECHWSACGRTMLKESIARHILSIHLGEMWMCQACGKKIARKDVYRRHIVRSNFEGCRTAGAQITYSADVRVIDVRAALDSGGRLRYADE</sequence>
<reference evidence="2" key="1">
    <citation type="submission" date="2019-10" db="EMBL/GenBank/DDBJ databases">
        <authorList>
            <consortium name="DOE Joint Genome Institute"/>
            <person name="Kuo A."/>
            <person name="Miyauchi S."/>
            <person name="Kiss E."/>
            <person name="Drula E."/>
            <person name="Kohler A."/>
            <person name="Sanchez-Garcia M."/>
            <person name="Andreopoulos B."/>
            <person name="Barry K.W."/>
            <person name="Bonito G."/>
            <person name="Buee M."/>
            <person name="Carver A."/>
            <person name="Chen C."/>
            <person name="Cichocki N."/>
            <person name="Clum A."/>
            <person name="Culley D."/>
            <person name="Crous P.W."/>
            <person name="Fauchery L."/>
            <person name="Girlanda M."/>
            <person name="Hayes R."/>
            <person name="Keri Z."/>
            <person name="LaButti K."/>
            <person name="Lipzen A."/>
            <person name="Lombard V."/>
            <person name="Magnuson J."/>
            <person name="Maillard F."/>
            <person name="Morin E."/>
            <person name="Murat C."/>
            <person name="Nolan M."/>
            <person name="Ohm R."/>
            <person name="Pangilinan J."/>
            <person name="Pereira M."/>
            <person name="Perotto S."/>
            <person name="Peter M."/>
            <person name="Riley R."/>
            <person name="Sitrit Y."/>
            <person name="Stielow B."/>
            <person name="Szollosi G."/>
            <person name="Zifcakova L."/>
            <person name="Stursova M."/>
            <person name="Spatafora J.W."/>
            <person name="Tedersoo L."/>
            <person name="Vaario L.-M."/>
            <person name="Yamada A."/>
            <person name="Yan M."/>
            <person name="Wang P."/>
            <person name="Xu J."/>
            <person name="Bruns T."/>
            <person name="Baldrian P."/>
            <person name="Vilgalys R."/>
            <person name="Henrissat B."/>
            <person name="Grigoriev I.V."/>
            <person name="Hibbett D."/>
            <person name="Nagy L.G."/>
            <person name="Martin F.M."/>
        </authorList>
    </citation>
    <scope>NUCLEOTIDE SEQUENCE</scope>
    <source>
        <strain evidence="2">BED1</strain>
    </source>
</reference>
<feature type="region of interest" description="Disordered" evidence="1">
    <location>
        <begin position="190"/>
        <end position="210"/>
    </location>
</feature>
<evidence type="ECO:0008006" key="4">
    <source>
        <dbReference type="Google" id="ProtNLM"/>
    </source>
</evidence>
<dbReference type="AlphaFoldDB" id="A0AAD4BWF2"/>
<keyword evidence="3" id="KW-1185">Reference proteome</keyword>
<evidence type="ECO:0000313" key="3">
    <source>
        <dbReference type="Proteomes" id="UP001194468"/>
    </source>
</evidence>
<accession>A0AAD4BWF2</accession>
<name>A0AAD4BWF2_BOLED</name>